<organism evidence="1 2">
    <name type="scientific">Limnoglobus roseus</name>
    <dbReference type="NCBI Taxonomy" id="2598579"/>
    <lineage>
        <taxon>Bacteria</taxon>
        <taxon>Pseudomonadati</taxon>
        <taxon>Planctomycetota</taxon>
        <taxon>Planctomycetia</taxon>
        <taxon>Gemmatales</taxon>
        <taxon>Gemmataceae</taxon>
        <taxon>Limnoglobus</taxon>
    </lineage>
</organism>
<dbReference type="RefSeq" id="WP_149113190.1">
    <property type="nucleotide sequence ID" value="NZ_CP042425.1"/>
</dbReference>
<dbReference type="OrthoDB" id="259608at2"/>
<dbReference type="AlphaFoldDB" id="A0A5C1AH23"/>
<evidence type="ECO:0000313" key="1">
    <source>
        <dbReference type="EMBL" id="QEL18719.1"/>
    </source>
</evidence>
<evidence type="ECO:0000313" key="2">
    <source>
        <dbReference type="Proteomes" id="UP000324974"/>
    </source>
</evidence>
<proteinExistence type="predicted"/>
<reference evidence="2" key="1">
    <citation type="submission" date="2019-08" db="EMBL/GenBank/DDBJ databases">
        <title>Limnoglobus roseus gen. nov., sp. nov., a novel freshwater planctomycete with a giant genome from the family Gemmataceae.</title>
        <authorList>
            <person name="Kulichevskaya I.S."/>
            <person name="Naumoff D.G."/>
            <person name="Miroshnikov K."/>
            <person name="Ivanova A."/>
            <person name="Philippov D.A."/>
            <person name="Hakobyan A."/>
            <person name="Rijpstra I.C."/>
            <person name="Sinninghe Damste J.S."/>
            <person name="Liesack W."/>
            <person name="Dedysh S.N."/>
        </authorList>
    </citation>
    <scope>NUCLEOTIDE SEQUENCE [LARGE SCALE GENOMIC DNA]</scope>
    <source>
        <strain evidence="2">PX52</strain>
    </source>
</reference>
<name>A0A5C1AH23_9BACT</name>
<sequence length="278" mass="29415">MADLSDVENALVAAVTQAIYPTGTGNPSVANADCRVYRGWPIPASLDTDLAAGKINVTVFPLDPEQKMTRYTKDWQLQTLPTPALTLTASGTTITVGGTSSSPLNAAALVNRKGYVYAVQPGDTPSSIATALAALINADTPATSVGAVVTIPAAKQLAARVGAVGTVIRETKRQKRTFQITFWCPNPTLRDAIVAPVDAALAGMERLSLPDGTGGRLLYERSRVSDRVERAVLYRRDLFYSVEYATTNTQSASQIVAELFNLTGGLDPSNPAIATFTI</sequence>
<dbReference type="KEGG" id="lrs:PX52LOC_05755"/>
<protein>
    <submittedName>
        <fullName evidence="1">Uncharacterized protein</fullName>
    </submittedName>
</protein>
<keyword evidence="2" id="KW-1185">Reference proteome</keyword>
<dbReference type="Proteomes" id="UP000324974">
    <property type="component" value="Chromosome"/>
</dbReference>
<dbReference type="EMBL" id="CP042425">
    <property type="protein sequence ID" value="QEL18719.1"/>
    <property type="molecule type" value="Genomic_DNA"/>
</dbReference>
<gene>
    <name evidence="1" type="ORF">PX52LOC_05755</name>
</gene>
<accession>A0A5C1AH23</accession>